<dbReference type="PANTHER" id="PTHR13296">
    <property type="entry name" value="BCAS2 PROTEIN"/>
    <property type="match status" value="1"/>
</dbReference>
<dbReference type="GO" id="GO:0071013">
    <property type="term" value="C:catalytic step 2 spliceosome"/>
    <property type="evidence" value="ECO:0007669"/>
    <property type="project" value="TreeGrafter"/>
</dbReference>
<evidence type="ECO:0000256" key="4">
    <source>
        <dbReference type="ARBA" id="ARBA00022728"/>
    </source>
</evidence>
<evidence type="ECO:0000256" key="2">
    <source>
        <dbReference type="ARBA" id="ARBA00010788"/>
    </source>
</evidence>
<evidence type="ECO:0000313" key="7">
    <source>
        <dbReference type="EMBL" id="KXH54469.1"/>
    </source>
</evidence>
<dbReference type="EMBL" id="JFFI01001775">
    <property type="protein sequence ID" value="KXH54469.1"/>
    <property type="molecule type" value="Genomic_DNA"/>
</dbReference>
<protein>
    <submittedName>
        <fullName evidence="7">Breast carcinoma amplified sequence 2</fullName>
    </submittedName>
</protein>
<evidence type="ECO:0000256" key="6">
    <source>
        <dbReference type="ARBA" id="ARBA00023242"/>
    </source>
</evidence>
<keyword evidence="3" id="KW-0507">mRNA processing</keyword>
<name>A0A135U238_9PEZI</name>
<comment type="similarity">
    <text evidence="2">Belongs to the SPF27 family.</text>
</comment>
<dbReference type="GO" id="GO:0000974">
    <property type="term" value="C:Prp19 complex"/>
    <property type="evidence" value="ECO:0007669"/>
    <property type="project" value="TreeGrafter"/>
</dbReference>
<comment type="subcellular location">
    <subcellularLocation>
        <location evidence="1">Nucleus</location>
    </subcellularLocation>
</comment>
<reference evidence="7 8" key="1">
    <citation type="submission" date="2014-02" db="EMBL/GenBank/DDBJ databases">
        <title>The genome sequence of Colletotrichum salicis CBS 607.94.</title>
        <authorList>
            <person name="Baroncelli R."/>
            <person name="Thon M.R."/>
        </authorList>
    </citation>
    <scope>NUCLEOTIDE SEQUENCE [LARGE SCALE GENOMIC DNA]</scope>
    <source>
        <strain evidence="7 8">CBS 607.94</strain>
    </source>
</reference>
<sequence length="267" mass="30769">MRVPSRPFNIGKDIYGHHYHPYHQPLRNPPHREYGPFDRNRILYSNSPGYEVLVGYTCKMSALNAFHESLPYIDDEPTPAEREAVESLIRAELSTFTPAPTPNYKEPSFSSLVELELERVASKQPLKAIDLERYQTQEPFSESGASSTEEDRIRLADSLQKAYISYAYLDTRAQNLNLLDKWGKNAWLIGNWGLENELKGFERDLAETKRLIDVLTVARRRQQEEVAAEMKGLEENWKKGVGRTLETEIAVEQLRREVLEEMRARGG</sequence>
<gene>
    <name evidence="7" type="ORF">CSAL01_00625</name>
</gene>
<keyword evidence="5" id="KW-0508">mRNA splicing</keyword>
<evidence type="ECO:0000256" key="5">
    <source>
        <dbReference type="ARBA" id="ARBA00023187"/>
    </source>
</evidence>
<proteinExistence type="inferred from homology"/>
<comment type="caution">
    <text evidence="7">The sequence shown here is derived from an EMBL/GenBank/DDBJ whole genome shotgun (WGS) entry which is preliminary data.</text>
</comment>
<keyword evidence="6" id="KW-0539">Nucleus</keyword>
<dbReference type="STRING" id="1209931.A0A135U238"/>
<dbReference type="Proteomes" id="UP000070121">
    <property type="component" value="Unassembled WGS sequence"/>
</dbReference>
<evidence type="ECO:0000256" key="3">
    <source>
        <dbReference type="ARBA" id="ARBA00022664"/>
    </source>
</evidence>
<dbReference type="InterPro" id="IPR008409">
    <property type="entry name" value="SPF27"/>
</dbReference>
<dbReference type="GO" id="GO:0006397">
    <property type="term" value="P:mRNA processing"/>
    <property type="evidence" value="ECO:0007669"/>
    <property type="project" value="UniProtKB-KW"/>
</dbReference>
<dbReference type="Pfam" id="PF05700">
    <property type="entry name" value="BCAS2"/>
    <property type="match status" value="1"/>
</dbReference>
<dbReference type="AlphaFoldDB" id="A0A135U238"/>
<dbReference type="GO" id="GO:0071011">
    <property type="term" value="C:precatalytic spliceosome"/>
    <property type="evidence" value="ECO:0007669"/>
    <property type="project" value="TreeGrafter"/>
</dbReference>
<dbReference type="GO" id="GO:0008380">
    <property type="term" value="P:RNA splicing"/>
    <property type="evidence" value="ECO:0007669"/>
    <property type="project" value="UniProtKB-KW"/>
</dbReference>
<keyword evidence="8" id="KW-1185">Reference proteome</keyword>
<dbReference type="PANTHER" id="PTHR13296:SF0">
    <property type="entry name" value="PRE-MRNA-SPLICING FACTOR SPF27"/>
    <property type="match status" value="1"/>
</dbReference>
<keyword evidence="4" id="KW-0747">Spliceosome</keyword>
<evidence type="ECO:0000313" key="8">
    <source>
        <dbReference type="Proteomes" id="UP000070121"/>
    </source>
</evidence>
<evidence type="ECO:0000256" key="1">
    <source>
        <dbReference type="ARBA" id="ARBA00004123"/>
    </source>
</evidence>
<organism evidence="7 8">
    <name type="scientific">Colletotrichum salicis</name>
    <dbReference type="NCBI Taxonomy" id="1209931"/>
    <lineage>
        <taxon>Eukaryota</taxon>
        <taxon>Fungi</taxon>
        <taxon>Dikarya</taxon>
        <taxon>Ascomycota</taxon>
        <taxon>Pezizomycotina</taxon>
        <taxon>Sordariomycetes</taxon>
        <taxon>Hypocreomycetidae</taxon>
        <taxon>Glomerellales</taxon>
        <taxon>Glomerellaceae</taxon>
        <taxon>Colletotrichum</taxon>
        <taxon>Colletotrichum acutatum species complex</taxon>
    </lineage>
</organism>
<dbReference type="OrthoDB" id="205794at2759"/>
<accession>A0A135U238</accession>